<feature type="region of interest" description="Disordered" evidence="1">
    <location>
        <begin position="186"/>
        <end position="205"/>
    </location>
</feature>
<proteinExistence type="predicted"/>
<evidence type="ECO:0000256" key="1">
    <source>
        <dbReference type="SAM" id="MobiDB-lite"/>
    </source>
</evidence>
<comment type="caution">
    <text evidence="2">The sequence shown here is derived from an EMBL/GenBank/DDBJ whole genome shotgun (WGS) entry which is preliminary data.</text>
</comment>
<dbReference type="AlphaFoldDB" id="A0A9P8Q2E1"/>
<feature type="region of interest" description="Disordered" evidence="1">
    <location>
        <begin position="39"/>
        <end position="74"/>
    </location>
</feature>
<evidence type="ECO:0000313" key="3">
    <source>
        <dbReference type="Proteomes" id="UP000774326"/>
    </source>
</evidence>
<dbReference type="Proteomes" id="UP000774326">
    <property type="component" value="Unassembled WGS sequence"/>
</dbReference>
<feature type="region of interest" description="Disordered" evidence="1">
    <location>
        <begin position="1"/>
        <end position="20"/>
    </location>
</feature>
<protein>
    <submittedName>
        <fullName evidence="2">Uncharacterized protein</fullName>
    </submittedName>
</protein>
<sequence>MMSCEEMEHGETDEEEEVEGVVVDGLKVKSIVDNEEFEEFEETEVFELEVEDEEDADEEDEKKKLDPCDGDDDAVVEVAGKNTGSGRLAETDIGLERIEKVLTLVKLLENLTCLELVLLPSIPCGSEFDLFNPGNLREDLSFFGNLGDAKVDEDDAVEGAEKSESIWKGGCKLMLLDTGGTVLLKESESQDDGKGGEAVGKKEIL</sequence>
<keyword evidence="3" id="KW-1185">Reference proteome</keyword>
<reference evidence="2" key="1">
    <citation type="journal article" date="2021" name="Open Biol.">
        <title>Shared evolutionary footprints suggest mitochondrial oxidative damage underlies multiple complex I losses in fungi.</title>
        <authorList>
            <person name="Schikora-Tamarit M.A."/>
            <person name="Marcet-Houben M."/>
            <person name="Nosek J."/>
            <person name="Gabaldon T."/>
        </authorList>
    </citation>
    <scope>NUCLEOTIDE SEQUENCE</scope>
    <source>
        <strain evidence="2">CBS2887</strain>
    </source>
</reference>
<reference evidence="2" key="2">
    <citation type="submission" date="2021-01" db="EMBL/GenBank/DDBJ databases">
        <authorList>
            <person name="Schikora-Tamarit M.A."/>
        </authorList>
    </citation>
    <scope>NUCLEOTIDE SEQUENCE</scope>
    <source>
        <strain evidence="2">CBS2887</strain>
    </source>
</reference>
<feature type="compositionally biased region" description="Acidic residues" evidence="1">
    <location>
        <begin position="39"/>
        <end position="60"/>
    </location>
</feature>
<evidence type="ECO:0000313" key="2">
    <source>
        <dbReference type="EMBL" id="KAH3682978.1"/>
    </source>
</evidence>
<organism evidence="2 3">
    <name type="scientific">Wickerhamomyces pijperi</name>
    <name type="common">Yeast</name>
    <name type="synonym">Pichia pijperi</name>
    <dbReference type="NCBI Taxonomy" id="599730"/>
    <lineage>
        <taxon>Eukaryota</taxon>
        <taxon>Fungi</taxon>
        <taxon>Dikarya</taxon>
        <taxon>Ascomycota</taxon>
        <taxon>Saccharomycotina</taxon>
        <taxon>Saccharomycetes</taxon>
        <taxon>Phaffomycetales</taxon>
        <taxon>Wickerhamomycetaceae</taxon>
        <taxon>Wickerhamomyces</taxon>
    </lineage>
</organism>
<dbReference type="EMBL" id="JAEUBG010003301">
    <property type="protein sequence ID" value="KAH3682978.1"/>
    <property type="molecule type" value="Genomic_DNA"/>
</dbReference>
<name>A0A9P8Q2E1_WICPI</name>
<gene>
    <name evidence="2" type="ORF">WICPIJ_006065</name>
</gene>
<accession>A0A9P8Q2E1</accession>
<feature type="compositionally biased region" description="Basic and acidic residues" evidence="1">
    <location>
        <begin position="1"/>
        <end position="10"/>
    </location>
</feature>